<evidence type="ECO:0000259" key="5">
    <source>
        <dbReference type="PROSITE" id="PS50931"/>
    </source>
</evidence>
<dbReference type="PRINTS" id="PR00039">
    <property type="entry name" value="HTHLYSR"/>
</dbReference>
<organism evidence="6 7">
    <name type="scientific">Enterococcus saigonensis</name>
    <dbReference type="NCBI Taxonomy" id="1805431"/>
    <lineage>
        <taxon>Bacteria</taxon>
        <taxon>Bacillati</taxon>
        <taxon>Bacillota</taxon>
        <taxon>Bacilli</taxon>
        <taxon>Lactobacillales</taxon>
        <taxon>Enterococcaceae</taxon>
        <taxon>Enterococcus</taxon>
    </lineage>
</organism>
<dbReference type="PANTHER" id="PTHR30419">
    <property type="entry name" value="HTH-TYPE TRANSCRIPTIONAL REGULATOR YBHD"/>
    <property type="match status" value="1"/>
</dbReference>
<gene>
    <name evidence="6" type="ORF">EsVE80_24670</name>
</gene>
<keyword evidence="4" id="KW-0804">Transcription</keyword>
<protein>
    <submittedName>
        <fullName evidence="6">Hyalin</fullName>
    </submittedName>
</protein>
<evidence type="ECO:0000256" key="1">
    <source>
        <dbReference type="ARBA" id="ARBA00009437"/>
    </source>
</evidence>
<dbReference type="AlphaFoldDB" id="A0A679IS00"/>
<dbReference type="SUPFAM" id="SSF46785">
    <property type="entry name" value="Winged helix' DNA-binding domain"/>
    <property type="match status" value="1"/>
</dbReference>
<dbReference type="SUPFAM" id="SSF53850">
    <property type="entry name" value="Periplasmic binding protein-like II"/>
    <property type="match status" value="1"/>
</dbReference>
<dbReference type="Gene3D" id="3.40.190.290">
    <property type="match status" value="1"/>
</dbReference>
<proteinExistence type="inferred from homology"/>
<dbReference type="InterPro" id="IPR036390">
    <property type="entry name" value="WH_DNA-bd_sf"/>
</dbReference>
<keyword evidence="7" id="KW-1185">Reference proteome</keyword>
<evidence type="ECO:0000313" key="7">
    <source>
        <dbReference type="Proteomes" id="UP000502998"/>
    </source>
</evidence>
<dbReference type="EMBL" id="AP022822">
    <property type="protein sequence ID" value="BCA86944.1"/>
    <property type="molecule type" value="Genomic_DNA"/>
</dbReference>
<sequence>MINEKHIHYLLTVANEHSITAAAKKLFISQPALSRFIREVERTIGTPLFIRDRGNLHLTKAGEIYLKGCQDVWHLAQSTTKEITELTHGHTGKITLGVTPLTGEFVFPAILDTFSQAFPHVELTLQEERMSVLYERVKKGAVDIALVYQNHDPELTFHYIYENPIYIQVPPSFAVKNEIRSKKEPFTAISPTQLANQAMILLKKGREMREIATSFFENFQIVPAKILETENIHLASNLVSLDKGFTFVPAIFCRKRQPTDSNFYVQLDDYPLKRELFCCHRKNAYLTEAEQFLIRELPKILA</sequence>
<dbReference type="RefSeq" id="WP_173103990.1">
    <property type="nucleotide sequence ID" value="NZ_AP022822.1"/>
</dbReference>
<dbReference type="PANTHER" id="PTHR30419:SF28">
    <property type="entry name" value="HTH-TYPE TRANSCRIPTIONAL REGULATOR BSDA"/>
    <property type="match status" value="1"/>
</dbReference>
<dbReference type="CDD" id="cd05466">
    <property type="entry name" value="PBP2_LTTR_substrate"/>
    <property type="match status" value="1"/>
</dbReference>
<name>A0A679IS00_9ENTE</name>
<dbReference type="InterPro" id="IPR005119">
    <property type="entry name" value="LysR_subst-bd"/>
</dbReference>
<dbReference type="InterPro" id="IPR000847">
    <property type="entry name" value="LysR_HTH_N"/>
</dbReference>
<comment type="similarity">
    <text evidence="1">Belongs to the LysR transcriptional regulatory family.</text>
</comment>
<dbReference type="Pfam" id="PF03466">
    <property type="entry name" value="LysR_substrate"/>
    <property type="match status" value="1"/>
</dbReference>
<evidence type="ECO:0000256" key="4">
    <source>
        <dbReference type="ARBA" id="ARBA00023163"/>
    </source>
</evidence>
<dbReference type="GO" id="GO:0003677">
    <property type="term" value="F:DNA binding"/>
    <property type="evidence" value="ECO:0007669"/>
    <property type="project" value="UniProtKB-KW"/>
</dbReference>
<feature type="domain" description="HTH lysR-type" evidence="5">
    <location>
        <begin position="2"/>
        <end position="59"/>
    </location>
</feature>
<dbReference type="PROSITE" id="PS50931">
    <property type="entry name" value="HTH_LYSR"/>
    <property type="match status" value="1"/>
</dbReference>
<dbReference type="Proteomes" id="UP000502998">
    <property type="component" value="Chromosome"/>
</dbReference>
<keyword evidence="2" id="KW-0805">Transcription regulation</keyword>
<accession>A0A679IS00</accession>
<dbReference type="InterPro" id="IPR050950">
    <property type="entry name" value="HTH-type_LysR_regulators"/>
</dbReference>
<dbReference type="GO" id="GO:0005829">
    <property type="term" value="C:cytosol"/>
    <property type="evidence" value="ECO:0007669"/>
    <property type="project" value="TreeGrafter"/>
</dbReference>
<keyword evidence="3" id="KW-0238">DNA-binding</keyword>
<evidence type="ECO:0000256" key="2">
    <source>
        <dbReference type="ARBA" id="ARBA00023015"/>
    </source>
</evidence>
<dbReference type="Gene3D" id="1.10.10.10">
    <property type="entry name" value="Winged helix-like DNA-binding domain superfamily/Winged helix DNA-binding domain"/>
    <property type="match status" value="1"/>
</dbReference>
<evidence type="ECO:0000313" key="6">
    <source>
        <dbReference type="EMBL" id="BCA86944.1"/>
    </source>
</evidence>
<dbReference type="KEGG" id="esg:EsVE80_24670"/>
<dbReference type="Pfam" id="PF00126">
    <property type="entry name" value="HTH_1"/>
    <property type="match status" value="1"/>
</dbReference>
<dbReference type="InterPro" id="IPR036388">
    <property type="entry name" value="WH-like_DNA-bd_sf"/>
</dbReference>
<dbReference type="GO" id="GO:0003700">
    <property type="term" value="F:DNA-binding transcription factor activity"/>
    <property type="evidence" value="ECO:0007669"/>
    <property type="project" value="InterPro"/>
</dbReference>
<evidence type="ECO:0000256" key="3">
    <source>
        <dbReference type="ARBA" id="ARBA00023125"/>
    </source>
</evidence>
<reference evidence="6 7" key="1">
    <citation type="submission" date="2020-02" db="EMBL/GenBank/DDBJ databases">
        <title>Characterization of vanA genotype vancomycin-resistant Enterococcus saigonensis VE80.</title>
        <authorList>
            <person name="Harada T."/>
            <person name="Motooka D."/>
            <person name="Nakamura S."/>
            <person name="Yamamoto Y."/>
            <person name="Kawahara R."/>
            <person name="Kawatsu K."/>
        </authorList>
    </citation>
    <scope>NUCLEOTIDE SEQUENCE [LARGE SCALE GENOMIC DNA]</scope>
    <source>
        <strain evidence="6 7">VE80</strain>
    </source>
</reference>